<dbReference type="Pfam" id="PF03169">
    <property type="entry name" value="OPT"/>
    <property type="match status" value="1"/>
</dbReference>
<accession>A0A6M8HU11</accession>
<feature type="transmembrane region" description="Helical" evidence="6">
    <location>
        <begin position="73"/>
        <end position="94"/>
    </location>
</feature>
<name>A0A6M8HU11_9PROT</name>
<keyword evidence="5 6" id="KW-0472">Membrane</keyword>
<feature type="transmembrane region" description="Helical" evidence="6">
    <location>
        <begin position="551"/>
        <end position="579"/>
    </location>
</feature>
<dbReference type="GO" id="GO:0035673">
    <property type="term" value="F:oligopeptide transmembrane transporter activity"/>
    <property type="evidence" value="ECO:0007669"/>
    <property type="project" value="InterPro"/>
</dbReference>
<keyword evidence="2" id="KW-0813">Transport</keyword>
<dbReference type="EMBL" id="CP053708">
    <property type="protein sequence ID" value="QKE92024.1"/>
    <property type="molecule type" value="Genomic_DNA"/>
</dbReference>
<feature type="transmembrane region" description="Helical" evidence="6">
    <location>
        <begin position="34"/>
        <end position="53"/>
    </location>
</feature>
<feature type="transmembrane region" description="Helical" evidence="6">
    <location>
        <begin position="527"/>
        <end position="545"/>
    </location>
</feature>
<comment type="subcellular location">
    <subcellularLocation>
        <location evidence="1">Membrane</location>
        <topology evidence="1">Multi-pass membrane protein</topology>
    </subcellularLocation>
</comment>
<feature type="transmembrane region" description="Helical" evidence="6">
    <location>
        <begin position="420"/>
        <end position="441"/>
    </location>
</feature>
<feature type="transmembrane region" description="Helical" evidence="6">
    <location>
        <begin position="236"/>
        <end position="257"/>
    </location>
</feature>
<protein>
    <submittedName>
        <fullName evidence="7">Oligopeptide transporter, OPT family</fullName>
    </submittedName>
</protein>
<evidence type="ECO:0000256" key="4">
    <source>
        <dbReference type="ARBA" id="ARBA00022989"/>
    </source>
</evidence>
<feature type="transmembrane region" description="Helical" evidence="6">
    <location>
        <begin position="652"/>
        <end position="670"/>
    </location>
</feature>
<feature type="transmembrane region" description="Helical" evidence="6">
    <location>
        <begin position="7"/>
        <end position="28"/>
    </location>
</feature>
<dbReference type="PANTHER" id="PTHR31645:SF0">
    <property type="entry name" value="OLIGOPEPTIDE TRANSPORTER YGL114W-RELATED"/>
    <property type="match status" value="1"/>
</dbReference>
<dbReference type="KEGG" id="lck:HN018_20070"/>
<sequence length="672" mass="68096">MPIRELTIRGLVLGALLTVIFTASNIYLGLKIGLTFASSIPAAVISMAVLRLLDRQRAGGSGILENNMVQTQASAAGTLSSIIFVLPGLLMIGYWQGFPFWPVVAICGAGGMLGVLFTIPLRRALVTGSTLPYPEGTAAAEVLRAGSGGADGLGGESGLKALVTGSLVSAGFSLLSGGFRLLGDSASVTFAVGSSIFRLSTGFSLALVGAGYLVGIGGGLAMLLGAVLSWGVAVPVLTAITPHPAGVSLAAFATGIWSHKVRLIGAGTIAIAAVWTLLTLVGPVTAGLRAAFKASARGPATAATEDQTDRDLSPRVIMLLGSALLLCLLATFAAFLWHGAAGLGASAGSIVGIAIVCVVFCTLFGFLVAAACGYMAGIVGSSSSPISGIAIVAVLLVSLVLLGLDMAGLLPAAFDANGRMLAIGSVLFVTAAVLAAATISNDNLQDLKTGQLVGATPWRQQVALLVGCVVGAMVIPPVLNLLYNAYGFTGALPRPDMDPARALAAPQALLLSTLARGIFLHQLDWTMVLIGVALGAVLVVVDAIMRRRGQALPVLAVGIGLYLPPTVSVTLVIGALLSWAIGRVLAKREGPLATAHADPMLDAKRRRGVMLASGFIVGESLMGVAIAALIGGTGREDVLALVGPGFASASEWLGAAAFVVVCAGFVRMILRR</sequence>
<feature type="transmembrane region" description="Helical" evidence="6">
    <location>
        <begin position="350"/>
        <end position="376"/>
    </location>
</feature>
<dbReference type="PANTHER" id="PTHR31645">
    <property type="entry name" value="OLIGOPEPTIDE TRANSPORTER YGL114W-RELATED"/>
    <property type="match status" value="1"/>
</dbReference>
<feature type="transmembrane region" description="Helical" evidence="6">
    <location>
        <begin position="609"/>
        <end position="632"/>
    </location>
</feature>
<dbReference type="InterPro" id="IPR045035">
    <property type="entry name" value="YSL-like"/>
</dbReference>
<gene>
    <name evidence="7" type="ORF">HN018_20070</name>
</gene>
<keyword evidence="8" id="KW-1185">Reference proteome</keyword>
<dbReference type="Proteomes" id="UP000500767">
    <property type="component" value="Chromosome"/>
</dbReference>
<feature type="transmembrane region" description="Helical" evidence="6">
    <location>
        <begin position="202"/>
        <end position="224"/>
    </location>
</feature>
<dbReference type="InterPro" id="IPR004814">
    <property type="entry name" value="Oligopep_transpt"/>
</dbReference>
<evidence type="ECO:0000256" key="2">
    <source>
        <dbReference type="ARBA" id="ARBA00022448"/>
    </source>
</evidence>
<reference evidence="7 8" key="1">
    <citation type="journal article" date="2014" name="World J. Microbiol. Biotechnol.">
        <title>Biodiversity and physiological characteristics of Antarctic and Arctic lichens-associated bacteria.</title>
        <authorList>
            <person name="Lee Y.M."/>
            <person name="Kim E.H."/>
            <person name="Lee H.K."/>
            <person name="Hong S.G."/>
        </authorList>
    </citation>
    <scope>NUCLEOTIDE SEQUENCE [LARGE SCALE GENOMIC DNA]</scope>
    <source>
        <strain evidence="7 8">PAMC 26569</strain>
    </source>
</reference>
<evidence type="ECO:0000256" key="5">
    <source>
        <dbReference type="ARBA" id="ARBA00023136"/>
    </source>
</evidence>
<keyword evidence="4 6" id="KW-1133">Transmembrane helix</keyword>
<evidence type="ECO:0000313" key="8">
    <source>
        <dbReference type="Proteomes" id="UP000500767"/>
    </source>
</evidence>
<dbReference type="InterPro" id="IPR004813">
    <property type="entry name" value="OPT"/>
</dbReference>
<keyword evidence="3 6" id="KW-0812">Transmembrane</keyword>
<proteinExistence type="predicted"/>
<feature type="transmembrane region" description="Helical" evidence="6">
    <location>
        <begin position="316"/>
        <end position="338"/>
    </location>
</feature>
<feature type="transmembrane region" description="Helical" evidence="6">
    <location>
        <begin position="263"/>
        <end position="288"/>
    </location>
</feature>
<dbReference type="GO" id="GO:0016020">
    <property type="term" value="C:membrane"/>
    <property type="evidence" value="ECO:0007669"/>
    <property type="project" value="UniProtKB-SubCell"/>
</dbReference>
<evidence type="ECO:0000256" key="6">
    <source>
        <dbReference type="SAM" id="Phobius"/>
    </source>
</evidence>
<evidence type="ECO:0000313" key="7">
    <source>
        <dbReference type="EMBL" id="QKE92024.1"/>
    </source>
</evidence>
<feature type="transmembrane region" description="Helical" evidence="6">
    <location>
        <begin position="462"/>
        <end position="483"/>
    </location>
</feature>
<dbReference type="NCBIfam" id="TIGR00728">
    <property type="entry name" value="OPT_sfam"/>
    <property type="match status" value="1"/>
</dbReference>
<dbReference type="AlphaFoldDB" id="A0A6M8HU11"/>
<evidence type="ECO:0000256" key="3">
    <source>
        <dbReference type="ARBA" id="ARBA00022692"/>
    </source>
</evidence>
<dbReference type="RefSeq" id="WP_171833706.1">
    <property type="nucleotide sequence ID" value="NZ_CP053708.1"/>
</dbReference>
<feature type="transmembrane region" description="Helical" evidence="6">
    <location>
        <begin position="388"/>
        <end position="414"/>
    </location>
</feature>
<organism evidence="7 8">
    <name type="scientific">Lichenicola cladoniae</name>
    <dbReference type="NCBI Taxonomy" id="1484109"/>
    <lineage>
        <taxon>Bacteria</taxon>
        <taxon>Pseudomonadati</taxon>
        <taxon>Pseudomonadota</taxon>
        <taxon>Alphaproteobacteria</taxon>
        <taxon>Acetobacterales</taxon>
        <taxon>Acetobacteraceae</taxon>
        <taxon>Lichenicola</taxon>
    </lineage>
</organism>
<dbReference type="NCBIfam" id="TIGR00733">
    <property type="entry name" value="OPT family oligopeptide transporter"/>
    <property type="match status" value="1"/>
</dbReference>
<feature type="transmembrane region" description="Helical" evidence="6">
    <location>
        <begin position="100"/>
        <end position="119"/>
    </location>
</feature>
<evidence type="ECO:0000256" key="1">
    <source>
        <dbReference type="ARBA" id="ARBA00004141"/>
    </source>
</evidence>